<keyword evidence="2" id="KW-0560">Oxidoreductase</keyword>
<keyword evidence="1" id="KW-0521">NADP</keyword>
<evidence type="ECO:0000313" key="5">
    <source>
        <dbReference type="Proteomes" id="UP001589733"/>
    </source>
</evidence>
<dbReference type="Gene3D" id="3.90.180.10">
    <property type="entry name" value="Medium-chain alcohol dehydrogenases, catalytic domain"/>
    <property type="match status" value="1"/>
</dbReference>
<feature type="domain" description="Enoyl reductase (ER)" evidence="3">
    <location>
        <begin position="12"/>
        <end position="317"/>
    </location>
</feature>
<sequence>MTHHAVVATRSGDPEVLEWQSWPLPSPGAGEVRLKTRLAGVNWADLAARRAVKAPQVLGLDTCGEITALGEGVTGWSIGQRVAAFTPSGSYAEAVVVPVEQLYPLSDDLPDELGASLVTLVTAYNIVHWAARVKAGETVLIHAAAGGVGSVAVQLAQQLGARVLGVVGSEERATWVKALGAEAITRHTTDWTAIVKEKTDGHGPDVILDSISGETLERGLELLAPFGRLVTCGQAGGRAAQVDTSLLHRQNRALIGYSSGHYRAQRPAVLRGTVEKLFELFRAGVIRLPPQQFFALSNAADAHTWLEGEQGMGKAFLLGN</sequence>
<dbReference type="Pfam" id="PF00107">
    <property type="entry name" value="ADH_zinc_N"/>
    <property type="match status" value="1"/>
</dbReference>
<evidence type="ECO:0000256" key="1">
    <source>
        <dbReference type="ARBA" id="ARBA00022857"/>
    </source>
</evidence>
<dbReference type="PANTHER" id="PTHR48106">
    <property type="entry name" value="QUINONE OXIDOREDUCTASE PIG3-RELATED"/>
    <property type="match status" value="1"/>
</dbReference>
<dbReference type="InterPro" id="IPR020843">
    <property type="entry name" value="ER"/>
</dbReference>
<reference evidence="4 5" key="1">
    <citation type="submission" date="2024-09" db="EMBL/GenBank/DDBJ databases">
        <authorList>
            <person name="Sun Q."/>
            <person name="Mori K."/>
        </authorList>
    </citation>
    <scope>NUCLEOTIDE SEQUENCE [LARGE SCALE GENOMIC DNA]</scope>
    <source>
        <strain evidence="4 5">JCM 13503</strain>
    </source>
</reference>
<evidence type="ECO:0000313" key="4">
    <source>
        <dbReference type="EMBL" id="MFB9992650.1"/>
    </source>
</evidence>
<dbReference type="Gene3D" id="3.40.50.720">
    <property type="entry name" value="NAD(P)-binding Rossmann-like Domain"/>
    <property type="match status" value="1"/>
</dbReference>
<proteinExistence type="predicted"/>
<dbReference type="InterPro" id="IPR036291">
    <property type="entry name" value="NAD(P)-bd_dom_sf"/>
</dbReference>
<evidence type="ECO:0000259" key="3">
    <source>
        <dbReference type="SMART" id="SM00829"/>
    </source>
</evidence>
<dbReference type="InterPro" id="IPR013154">
    <property type="entry name" value="ADH-like_N"/>
</dbReference>
<dbReference type="InterPro" id="IPR011032">
    <property type="entry name" value="GroES-like_sf"/>
</dbReference>
<comment type="caution">
    <text evidence="4">The sequence shown here is derived from an EMBL/GenBank/DDBJ whole genome shotgun (WGS) entry which is preliminary data.</text>
</comment>
<evidence type="ECO:0000256" key="2">
    <source>
        <dbReference type="ARBA" id="ARBA00023002"/>
    </source>
</evidence>
<keyword evidence="5" id="KW-1185">Reference proteome</keyword>
<dbReference type="SUPFAM" id="SSF50129">
    <property type="entry name" value="GroES-like"/>
    <property type="match status" value="1"/>
</dbReference>
<dbReference type="Proteomes" id="UP001589733">
    <property type="component" value="Unassembled WGS sequence"/>
</dbReference>
<dbReference type="SMART" id="SM00829">
    <property type="entry name" value="PKS_ER"/>
    <property type="match status" value="1"/>
</dbReference>
<dbReference type="EMBL" id="JBHLYR010000033">
    <property type="protein sequence ID" value="MFB9992650.1"/>
    <property type="molecule type" value="Genomic_DNA"/>
</dbReference>
<gene>
    <name evidence="4" type="ORF">ACFFLM_11795</name>
</gene>
<dbReference type="Pfam" id="PF08240">
    <property type="entry name" value="ADH_N"/>
    <property type="match status" value="1"/>
</dbReference>
<protein>
    <submittedName>
        <fullName evidence="4">Zinc-binding alcohol dehydrogenase family protein</fullName>
    </submittedName>
</protein>
<dbReference type="RefSeq" id="WP_380009964.1">
    <property type="nucleotide sequence ID" value="NZ_JBHLYR010000033.1"/>
</dbReference>
<name>A0ABV6AYX8_9DEIO</name>
<accession>A0ABV6AYX8</accession>
<dbReference type="SUPFAM" id="SSF51735">
    <property type="entry name" value="NAD(P)-binding Rossmann-fold domains"/>
    <property type="match status" value="1"/>
</dbReference>
<organism evidence="4 5">
    <name type="scientific">Deinococcus oregonensis</name>
    <dbReference type="NCBI Taxonomy" id="1805970"/>
    <lineage>
        <taxon>Bacteria</taxon>
        <taxon>Thermotogati</taxon>
        <taxon>Deinococcota</taxon>
        <taxon>Deinococci</taxon>
        <taxon>Deinococcales</taxon>
        <taxon>Deinococcaceae</taxon>
        <taxon>Deinococcus</taxon>
    </lineage>
</organism>
<dbReference type="InterPro" id="IPR013149">
    <property type="entry name" value="ADH-like_C"/>
</dbReference>
<dbReference type="PANTHER" id="PTHR48106:SF13">
    <property type="entry name" value="QUINONE OXIDOREDUCTASE-RELATED"/>
    <property type="match status" value="1"/>
</dbReference>